<dbReference type="InterPro" id="IPR051354">
    <property type="entry name" value="Transposase_27_IS1"/>
</dbReference>
<dbReference type="SMART" id="SM01126">
    <property type="entry name" value="DDE_Tnp_IS1595"/>
    <property type="match status" value="1"/>
</dbReference>
<evidence type="ECO:0000256" key="1">
    <source>
        <dbReference type="SAM" id="MobiDB-lite"/>
    </source>
</evidence>
<evidence type="ECO:0000313" key="4">
    <source>
        <dbReference type="Proteomes" id="UP000434582"/>
    </source>
</evidence>
<keyword evidence="4" id="KW-1185">Reference proteome</keyword>
<dbReference type="OrthoDB" id="7355934at2"/>
<protein>
    <submittedName>
        <fullName evidence="3">IS1595 family transposase</fullName>
    </submittedName>
</protein>
<organism evidence="3 4">
    <name type="scientific">Roseospira navarrensis</name>
    <dbReference type="NCBI Taxonomy" id="140058"/>
    <lineage>
        <taxon>Bacteria</taxon>
        <taxon>Pseudomonadati</taxon>
        <taxon>Pseudomonadota</taxon>
        <taxon>Alphaproteobacteria</taxon>
        <taxon>Rhodospirillales</taxon>
        <taxon>Rhodospirillaceae</taxon>
        <taxon>Roseospira</taxon>
    </lineage>
</organism>
<feature type="region of interest" description="Disordered" evidence="1">
    <location>
        <begin position="157"/>
        <end position="178"/>
    </location>
</feature>
<dbReference type="RefSeq" id="WP_153347245.1">
    <property type="nucleotide sequence ID" value="NZ_WIVE01000160.1"/>
</dbReference>
<dbReference type="PANTHER" id="PTHR33293">
    <property type="entry name" value="INSERTION ELEMENT IS1 1 PROTEIN INSB-RELATED"/>
    <property type="match status" value="1"/>
</dbReference>
<feature type="compositionally biased region" description="Basic residues" evidence="1">
    <location>
        <begin position="164"/>
        <end position="178"/>
    </location>
</feature>
<evidence type="ECO:0000313" key="3">
    <source>
        <dbReference type="EMBL" id="MQX38615.1"/>
    </source>
</evidence>
<reference evidence="3 4" key="1">
    <citation type="submission" date="2019-10" db="EMBL/GenBank/DDBJ databases">
        <title>Draft whole-genome sequence of the purple nonsulfur photosynthetic bacterium Roseospira navarrensis DSM 15114.</title>
        <authorList>
            <person name="Kyndt J.A."/>
            <person name="Meyer T.E."/>
        </authorList>
    </citation>
    <scope>NUCLEOTIDE SEQUENCE [LARGE SCALE GENOMIC DNA]</scope>
    <source>
        <strain evidence="3 4">DSM 15114</strain>
    </source>
</reference>
<gene>
    <name evidence="3" type="ORF">GHC57_19085</name>
</gene>
<accession>A0A7X1ZHI1</accession>
<comment type="caution">
    <text evidence="3">The sequence shown here is derived from an EMBL/GenBank/DDBJ whole genome shotgun (WGS) entry which is preliminary data.</text>
</comment>
<feature type="domain" description="ISXO2-like transposase" evidence="2">
    <location>
        <begin position="141"/>
        <end position="294"/>
    </location>
</feature>
<sequence>MDRDTFLVWLSEMDGLTPEQRAEAARVLEGPSSLESLLEMLEQRVGAERRCPHCETPGAVIRGRSNGLRRYYCRGCGKTFNALTGTPLARLRHKALWTAFAESLRAGETIKQASDRCGVAGTTAFRWRHRFLRAAKTDPSKLRGIVEADETYMLDSRKGDRKLDRKPRKRGGKAAKRGLSREQVPILVAADRSGSTFSTVLDAVTSEALADHLAPVIDKDALLVSDGGTAYPPCAARLGVTHEALNRSAGQRVRGDLHLQTVNSRHERLKALFRRHRGIATRYLDSYLAWYHLVVLPTQPSPRAILACIAGLISPKQPACISNAN</sequence>
<dbReference type="Proteomes" id="UP000434582">
    <property type="component" value="Unassembled WGS sequence"/>
</dbReference>
<dbReference type="Pfam" id="PF12762">
    <property type="entry name" value="DDE_Tnp_IS1595"/>
    <property type="match status" value="1"/>
</dbReference>
<dbReference type="InterPro" id="IPR024445">
    <property type="entry name" value="Tnp_ISXO2-like"/>
</dbReference>
<dbReference type="PANTHER" id="PTHR33293:SF1">
    <property type="entry name" value="INSERTION ELEMENT IS1 1 PROTEIN INSB-RELATED"/>
    <property type="match status" value="1"/>
</dbReference>
<proteinExistence type="predicted"/>
<dbReference type="EMBL" id="WIVE01000160">
    <property type="protein sequence ID" value="MQX38615.1"/>
    <property type="molecule type" value="Genomic_DNA"/>
</dbReference>
<name>A0A7X1ZHI1_9PROT</name>
<evidence type="ECO:0000259" key="2">
    <source>
        <dbReference type="SMART" id="SM01126"/>
    </source>
</evidence>
<dbReference type="NCBIfam" id="NF033547">
    <property type="entry name" value="transpos_IS1595"/>
    <property type="match status" value="1"/>
</dbReference>
<dbReference type="AlphaFoldDB" id="A0A7X1ZHI1"/>